<dbReference type="Pfam" id="PF00043">
    <property type="entry name" value="GST_C"/>
    <property type="match status" value="1"/>
</dbReference>
<gene>
    <name evidence="5" type="primary">URE2_2</name>
    <name evidence="5" type="ORF">N0V84_011251</name>
</gene>
<dbReference type="Gene3D" id="3.40.30.10">
    <property type="entry name" value="Glutaredoxin"/>
    <property type="match status" value="1"/>
</dbReference>
<dbReference type="InterPro" id="IPR036282">
    <property type="entry name" value="Glutathione-S-Trfase_C_sf"/>
</dbReference>
<keyword evidence="5" id="KW-0808">Transferase</keyword>
<sequence length="218" mass="25302">MKPIILYSHEIGPNPWKVALILEELSLPYETRFINFTAVKQEPYTFINPNGRLPAIRDPNTGVTLWESGAIIEYVVDTYDKDHKISFDSSPEKYLAKQWLFFQVSGQAPYYGQAGWFKRHHPETVQSAIDRYVNEILRVNGVMDKVLSTQDWLVGGKCSYADLSFFAWQRWVSEIMEGDLYERFPHVGAWFRRMEERPAAQKVVADQERAIMAMEDGN</sequence>
<dbReference type="CDD" id="cd03048">
    <property type="entry name" value="GST_N_Ure2p_like"/>
    <property type="match status" value="1"/>
</dbReference>
<dbReference type="InterPro" id="IPR004045">
    <property type="entry name" value="Glutathione_S-Trfase_N"/>
</dbReference>
<dbReference type="GO" id="GO:0004364">
    <property type="term" value="F:glutathione transferase activity"/>
    <property type="evidence" value="ECO:0007669"/>
    <property type="project" value="UniProtKB-EC"/>
</dbReference>
<evidence type="ECO:0000313" key="6">
    <source>
        <dbReference type="Proteomes" id="UP001140502"/>
    </source>
</evidence>
<dbReference type="OrthoDB" id="422574at2759"/>
<dbReference type="SUPFAM" id="SSF52833">
    <property type="entry name" value="Thioredoxin-like"/>
    <property type="match status" value="1"/>
</dbReference>
<comment type="caution">
    <text evidence="5">The sequence shown here is derived from an EMBL/GenBank/DDBJ whole genome shotgun (WGS) entry which is preliminary data.</text>
</comment>
<dbReference type="PANTHER" id="PTHR44051">
    <property type="entry name" value="GLUTATHIONE S-TRANSFERASE-RELATED"/>
    <property type="match status" value="1"/>
</dbReference>
<evidence type="ECO:0000256" key="2">
    <source>
        <dbReference type="RuleBase" id="RU003494"/>
    </source>
</evidence>
<dbReference type="InterPro" id="IPR004046">
    <property type="entry name" value="GST_C"/>
</dbReference>
<keyword evidence="6" id="KW-1185">Reference proteome</keyword>
<reference evidence="5" key="1">
    <citation type="submission" date="2022-10" db="EMBL/GenBank/DDBJ databases">
        <title>Tapping the CABI collections for fungal endophytes: first genome assemblies for Collariella, Neodidymelliopsis, Ascochyta clinopodiicola, Didymella pomorum, Didymosphaeria variabile, Neocosmospora piperis and Neocucurbitaria cava.</title>
        <authorList>
            <person name="Hill R."/>
        </authorList>
    </citation>
    <scope>NUCLEOTIDE SEQUENCE</scope>
    <source>
        <strain evidence="5">IMI 366586</strain>
    </source>
</reference>
<dbReference type="EMBL" id="JAPEUR010000406">
    <property type="protein sequence ID" value="KAJ4309896.1"/>
    <property type="molecule type" value="Genomic_DNA"/>
</dbReference>
<evidence type="ECO:0000259" key="4">
    <source>
        <dbReference type="PROSITE" id="PS50405"/>
    </source>
</evidence>
<evidence type="ECO:0000256" key="1">
    <source>
        <dbReference type="ARBA" id="ARBA00007409"/>
    </source>
</evidence>
<evidence type="ECO:0000313" key="5">
    <source>
        <dbReference type="EMBL" id="KAJ4309896.1"/>
    </source>
</evidence>
<dbReference type="SFLD" id="SFLDG01151">
    <property type="entry name" value="Main.2:_Nu-like"/>
    <property type="match status" value="1"/>
</dbReference>
<accession>A0A9W8TE97</accession>
<dbReference type="Gene3D" id="1.20.1050.10">
    <property type="match status" value="1"/>
</dbReference>
<proteinExistence type="inferred from homology"/>
<dbReference type="Proteomes" id="UP001140502">
    <property type="component" value="Unassembled WGS sequence"/>
</dbReference>
<feature type="domain" description="GST C-terminal" evidence="4">
    <location>
        <begin position="89"/>
        <end position="214"/>
    </location>
</feature>
<dbReference type="SFLD" id="SFLDG00358">
    <property type="entry name" value="Main_(cytGST)"/>
    <property type="match status" value="1"/>
</dbReference>
<evidence type="ECO:0000259" key="3">
    <source>
        <dbReference type="PROSITE" id="PS50404"/>
    </source>
</evidence>
<comment type="similarity">
    <text evidence="1 2">Belongs to the GST superfamily.</text>
</comment>
<feature type="domain" description="GST N-terminal" evidence="3">
    <location>
        <begin position="2"/>
        <end position="83"/>
    </location>
</feature>
<name>A0A9W8TE97_9HYPO</name>
<dbReference type="InterPro" id="IPR010987">
    <property type="entry name" value="Glutathione-S-Trfase_C-like"/>
</dbReference>
<dbReference type="SFLD" id="SFLDS00019">
    <property type="entry name" value="Glutathione_Transferase_(cytos"/>
    <property type="match status" value="1"/>
</dbReference>
<dbReference type="SUPFAM" id="SSF47616">
    <property type="entry name" value="GST C-terminal domain-like"/>
    <property type="match status" value="1"/>
</dbReference>
<dbReference type="EC" id="2.5.1.18" evidence="5"/>
<dbReference type="PANTHER" id="PTHR44051:SF3">
    <property type="entry name" value="TRANSCRIPTIONAL REGULATOR URE2"/>
    <property type="match status" value="1"/>
</dbReference>
<dbReference type="PROSITE" id="PS50404">
    <property type="entry name" value="GST_NTER"/>
    <property type="match status" value="1"/>
</dbReference>
<dbReference type="PROSITE" id="PS50405">
    <property type="entry name" value="GST_CTER"/>
    <property type="match status" value="1"/>
</dbReference>
<organism evidence="5 6">
    <name type="scientific">Fusarium piperis</name>
    <dbReference type="NCBI Taxonomy" id="1435070"/>
    <lineage>
        <taxon>Eukaryota</taxon>
        <taxon>Fungi</taxon>
        <taxon>Dikarya</taxon>
        <taxon>Ascomycota</taxon>
        <taxon>Pezizomycotina</taxon>
        <taxon>Sordariomycetes</taxon>
        <taxon>Hypocreomycetidae</taxon>
        <taxon>Hypocreales</taxon>
        <taxon>Nectriaceae</taxon>
        <taxon>Fusarium</taxon>
        <taxon>Fusarium solani species complex</taxon>
    </lineage>
</organism>
<dbReference type="Pfam" id="PF02798">
    <property type="entry name" value="GST_N"/>
    <property type="match status" value="1"/>
</dbReference>
<protein>
    <submittedName>
        <fullName evidence="5">Glutathione S- transferase, nitrogen catabolite repression regulator</fullName>
        <ecNumber evidence="5">2.5.1.18</ecNumber>
    </submittedName>
</protein>
<dbReference type="InterPro" id="IPR036249">
    <property type="entry name" value="Thioredoxin-like_sf"/>
</dbReference>
<dbReference type="InterPro" id="IPR040079">
    <property type="entry name" value="Glutathione_S-Trfase"/>
</dbReference>
<dbReference type="AlphaFoldDB" id="A0A9W8TE97"/>